<organism evidence="1">
    <name type="scientific">Antheraea proylei nucleopolyhedrovirus</name>
    <dbReference type="NCBI Taxonomy" id="2126611"/>
    <lineage>
        <taxon>Viruses</taxon>
        <taxon>Viruses incertae sedis</taxon>
        <taxon>Naldaviricetes</taxon>
        <taxon>Lefavirales</taxon>
        <taxon>Baculoviridae</taxon>
        <taxon>Alphabaculovirus</taxon>
        <taxon>Alphabaculovirus anpernyi</taxon>
    </lineage>
</organism>
<dbReference type="EMBL" id="MH797002">
    <property type="protein sequence ID" value="AYW35479.1"/>
    <property type="molecule type" value="Genomic_DNA"/>
</dbReference>
<dbReference type="Pfam" id="PF07134">
    <property type="entry name" value="AcMNPV_Orf18"/>
    <property type="match status" value="1"/>
</dbReference>
<sequence>MDRVASQVYSGMLPYITTRDIEDCLRNRITANAGLQFFRECFEAVIADKSGLFVLNGGAAAACHLKNERDTLKCLDFDYYNSTREWLQLANMQRRLQACVHATFDKLSQLAESVRMQSYLTILKCFKNGAFCFTGAARVRLLPHVEVVRTAFNDEFDLVRFALRAELWSPDGDVHEYINQKMIMIEPAVAFNVFFVNLRVMKRPMFEERCVKGFTMFGTDYHVAVVPLQRVLTEQIMCLLKDIFTDRPDFKVERRRALIRALFTQLPKDTCVSSHIDVITSKRRDESIVAFCKKTLDLHGPALGCRKLVHAFLTTDAFVDQVPQYVADHVNYPRSRSGCELRWKEFMGVIFSL</sequence>
<accession>A0A3G5EB84</accession>
<evidence type="ECO:0000313" key="1">
    <source>
        <dbReference type="EMBL" id="AYW35479.1"/>
    </source>
</evidence>
<protein>
    <submittedName>
        <fullName evidence="1">Uncharacterized protein</fullName>
    </submittedName>
</protein>
<reference evidence="1" key="1">
    <citation type="submission" date="2018-08" db="EMBL/GenBank/DDBJ databases">
        <title>Genetic characterization of an alphabaculovirus causing tiger band disease in the oak tasar silkworm, Antheraea proylei.</title>
        <authorList>
            <person name="Tourangbam S."/>
            <person name="Malcolm F.J."/>
            <person name="Luikham R."/>
            <person name="Kshetrimayum M."/>
            <person name="Yumnam R."/>
            <person name="Rajkumari L."/>
        </authorList>
    </citation>
    <scope>NUCLEOTIDE SEQUENCE</scope>
    <source>
        <strain evidence="1">TkhulenIBD</strain>
    </source>
</reference>
<dbReference type="InterPro" id="IPR010785">
    <property type="entry name" value="AcMNPV_AC18"/>
</dbReference>
<name>A0A3G5EB84_NPVAP</name>
<gene>
    <name evidence="1" type="primary">ORF134</name>
</gene>
<proteinExistence type="predicted"/>